<accession>A0AAU7CSZ9</accession>
<dbReference type="AlphaFoldDB" id="A0AAU7CSZ9"/>
<gene>
    <name evidence="7" type="ORF">V5E97_19240</name>
</gene>
<dbReference type="PANTHER" id="PTHR42852">
    <property type="entry name" value="THIOL:DISULFIDE INTERCHANGE PROTEIN DSBE"/>
    <property type="match status" value="1"/>
</dbReference>
<dbReference type="GO" id="GO:0030313">
    <property type="term" value="C:cell envelope"/>
    <property type="evidence" value="ECO:0007669"/>
    <property type="project" value="UniProtKB-SubCell"/>
</dbReference>
<dbReference type="EMBL" id="CP155447">
    <property type="protein sequence ID" value="XBH08090.1"/>
    <property type="molecule type" value="Genomic_DNA"/>
</dbReference>
<name>A0AAU7CSZ9_9BACT</name>
<feature type="domain" description="Thioredoxin" evidence="6">
    <location>
        <begin position="2"/>
        <end position="165"/>
    </location>
</feature>
<evidence type="ECO:0000256" key="5">
    <source>
        <dbReference type="SAM" id="MobiDB-lite"/>
    </source>
</evidence>
<reference evidence="7" key="1">
    <citation type="submission" date="2024-05" db="EMBL/GenBank/DDBJ databases">
        <title>Planctomycetes of the genus Singulisphaera possess chitinolytic capabilities.</title>
        <authorList>
            <person name="Ivanova A."/>
        </authorList>
    </citation>
    <scope>NUCLEOTIDE SEQUENCE</scope>
    <source>
        <strain evidence="7">Ch08T</strain>
    </source>
</reference>
<keyword evidence="2" id="KW-0201">Cytochrome c-type biogenesis</keyword>
<dbReference type="CDD" id="cd02966">
    <property type="entry name" value="TlpA_like_family"/>
    <property type="match status" value="1"/>
</dbReference>
<keyword evidence="4" id="KW-0676">Redox-active center</keyword>
<evidence type="ECO:0000256" key="2">
    <source>
        <dbReference type="ARBA" id="ARBA00022748"/>
    </source>
</evidence>
<dbReference type="Pfam" id="PF08534">
    <property type="entry name" value="Redoxin"/>
    <property type="match status" value="1"/>
</dbReference>
<feature type="region of interest" description="Disordered" evidence="5">
    <location>
        <begin position="1"/>
        <end position="24"/>
    </location>
</feature>
<dbReference type="SUPFAM" id="SSF52833">
    <property type="entry name" value="Thioredoxin-like"/>
    <property type="match status" value="1"/>
</dbReference>
<dbReference type="Gene3D" id="3.40.30.10">
    <property type="entry name" value="Glutaredoxin"/>
    <property type="match status" value="1"/>
</dbReference>
<sequence>MARVTAEYPDAEIAQRTQSSERRSERIGKPIEFTFKDAINGRTISLQKDLRGKVVVIEFWSTQCGPCVAELPKLKGLYNEYKGMGVEFIGVSLDEASEEGRKAVRDFVQKNRIEWLQSHGEDADEFVSSWDITLIPTVFVVDTKGNLHSVEGRGRLDSLIPELLR</sequence>
<dbReference type="InterPro" id="IPR013766">
    <property type="entry name" value="Thioredoxin_domain"/>
</dbReference>
<keyword evidence="3" id="KW-1015">Disulfide bond</keyword>
<comment type="subcellular location">
    <subcellularLocation>
        <location evidence="1">Cell envelope</location>
    </subcellularLocation>
</comment>
<dbReference type="InterPro" id="IPR050553">
    <property type="entry name" value="Thioredoxin_ResA/DsbE_sf"/>
</dbReference>
<evidence type="ECO:0000256" key="1">
    <source>
        <dbReference type="ARBA" id="ARBA00004196"/>
    </source>
</evidence>
<dbReference type="PROSITE" id="PS51352">
    <property type="entry name" value="THIOREDOXIN_2"/>
    <property type="match status" value="1"/>
</dbReference>
<proteinExistence type="predicted"/>
<evidence type="ECO:0000256" key="4">
    <source>
        <dbReference type="ARBA" id="ARBA00023284"/>
    </source>
</evidence>
<protein>
    <submittedName>
        <fullName evidence="7">TlpA disulfide reductase family protein</fullName>
    </submittedName>
</protein>
<dbReference type="GO" id="GO:0016491">
    <property type="term" value="F:oxidoreductase activity"/>
    <property type="evidence" value="ECO:0007669"/>
    <property type="project" value="InterPro"/>
</dbReference>
<evidence type="ECO:0000259" key="6">
    <source>
        <dbReference type="PROSITE" id="PS51352"/>
    </source>
</evidence>
<dbReference type="RefSeq" id="WP_406700928.1">
    <property type="nucleotide sequence ID" value="NZ_CP155447.1"/>
</dbReference>
<dbReference type="GO" id="GO:0017004">
    <property type="term" value="P:cytochrome complex assembly"/>
    <property type="evidence" value="ECO:0007669"/>
    <property type="project" value="UniProtKB-KW"/>
</dbReference>
<organism evidence="7">
    <name type="scientific">Singulisphaera sp. Ch08</name>
    <dbReference type="NCBI Taxonomy" id="3120278"/>
    <lineage>
        <taxon>Bacteria</taxon>
        <taxon>Pseudomonadati</taxon>
        <taxon>Planctomycetota</taxon>
        <taxon>Planctomycetia</taxon>
        <taxon>Isosphaerales</taxon>
        <taxon>Isosphaeraceae</taxon>
        <taxon>Singulisphaera</taxon>
    </lineage>
</organism>
<dbReference type="InterPro" id="IPR013740">
    <property type="entry name" value="Redoxin"/>
</dbReference>
<dbReference type="PANTHER" id="PTHR42852:SF6">
    <property type="entry name" value="THIOL:DISULFIDE INTERCHANGE PROTEIN DSBE"/>
    <property type="match status" value="1"/>
</dbReference>
<dbReference type="InterPro" id="IPR036249">
    <property type="entry name" value="Thioredoxin-like_sf"/>
</dbReference>
<evidence type="ECO:0000313" key="7">
    <source>
        <dbReference type="EMBL" id="XBH08090.1"/>
    </source>
</evidence>
<evidence type="ECO:0000256" key="3">
    <source>
        <dbReference type="ARBA" id="ARBA00023157"/>
    </source>
</evidence>